<comment type="caution">
    <text evidence="9">The sequence shown here is derived from an EMBL/GenBank/DDBJ whole genome shotgun (WGS) entry which is preliminary data.</text>
</comment>
<gene>
    <name evidence="9" type="ORF">IAA63_14270</name>
</gene>
<feature type="transmembrane region" description="Helical" evidence="7">
    <location>
        <begin position="119"/>
        <end position="139"/>
    </location>
</feature>
<sequence length="495" mass="51236">MSGRWMLAAALLVLAGGFWFYSRLIKKDAKGAENPFPARERWTGLGQLAASCLGLPLMISPFAAMQWGWVPALAAAVGGGILFGAAQNLAVSGCLMVQEGENRESAAEGRAISGGKRRAAAALVWLLAVMAAAAAGHTAAASFRGFVETESGELLRNSVGAAGAASCVILCVGAAGLGIVCRYRNVSRLVKAVAVCLVILDSAWLGKTYPIYLEETVWLVGIFLLAFFSGLIPAWVQTRPRGQILLVLAGIVLAAGCAGVLAGNPQPAVEAFEMPDSASAGLWAFLAVLLWGVVSGFDGAALAVSPLRYQKRSDFERAAVGVALLKSLCAVLVLLLSFALVRADAAAMGLEEAPQFFAAAAADLQAKAGIPYDFTIALFLMAACSFLLAVLDTAVRTGTLAFREMTRRPGGKRAGGQAGWGTGAAATLIPAFAAAMLARHLAARVFAAASFAAVLLLLALCGISLRRRGKKGWILWIGATLLLAGAVLSCLLPAM</sequence>
<dbReference type="GO" id="GO:0005886">
    <property type="term" value="C:plasma membrane"/>
    <property type="evidence" value="ECO:0007669"/>
    <property type="project" value="UniProtKB-SubCell"/>
</dbReference>
<feature type="transmembrane region" description="Helical" evidence="7">
    <location>
        <begin position="374"/>
        <end position="395"/>
    </location>
</feature>
<feature type="transmembrane region" description="Helical" evidence="7">
    <location>
        <begin position="441"/>
        <end position="461"/>
    </location>
</feature>
<evidence type="ECO:0000313" key="10">
    <source>
        <dbReference type="Proteomes" id="UP000886723"/>
    </source>
</evidence>
<dbReference type="GO" id="GO:0009267">
    <property type="term" value="P:cellular response to starvation"/>
    <property type="evidence" value="ECO:0007669"/>
    <property type="project" value="InterPro"/>
</dbReference>
<dbReference type="EMBL" id="DVON01000293">
    <property type="protein sequence ID" value="HIV14284.1"/>
    <property type="molecule type" value="Genomic_DNA"/>
</dbReference>
<feature type="transmembrane region" description="Helical" evidence="7">
    <location>
        <begin position="159"/>
        <end position="181"/>
    </location>
</feature>
<dbReference type="InterPro" id="IPR003706">
    <property type="entry name" value="CstA_N"/>
</dbReference>
<keyword evidence="6 7" id="KW-0472">Membrane</keyword>
<comment type="similarity">
    <text evidence="2">Belongs to the peptide transporter carbon starvation (CstA) (TC 2.A.114) family.</text>
</comment>
<dbReference type="InterPro" id="IPR051605">
    <property type="entry name" value="CstA"/>
</dbReference>
<feature type="transmembrane region" description="Helical" evidence="7">
    <location>
        <begin position="45"/>
        <end position="67"/>
    </location>
</feature>
<keyword evidence="4 7" id="KW-0812">Transmembrane</keyword>
<feature type="transmembrane region" description="Helical" evidence="7">
    <location>
        <begin position="6"/>
        <end position="24"/>
    </location>
</feature>
<feature type="domain" description="CstA N-terminal" evidence="8">
    <location>
        <begin position="4"/>
        <end position="349"/>
    </location>
</feature>
<feature type="transmembrane region" description="Helical" evidence="7">
    <location>
        <begin position="282"/>
        <end position="307"/>
    </location>
</feature>
<organism evidence="9 10">
    <name type="scientific">Candidatus Pullilachnospira stercoravium</name>
    <dbReference type="NCBI Taxonomy" id="2840913"/>
    <lineage>
        <taxon>Bacteria</taxon>
        <taxon>Bacillati</taxon>
        <taxon>Bacillota</taxon>
        <taxon>Clostridia</taxon>
        <taxon>Lachnospirales</taxon>
        <taxon>Lachnospiraceae</taxon>
        <taxon>Lachnospiraceae incertae sedis</taxon>
        <taxon>Candidatus Pullilachnospira</taxon>
    </lineage>
</organism>
<feature type="transmembrane region" description="Helical" evidence="7">
    <location>
        <begin position="243"/>
        <end position="262"/>
    </location>
</feature>
<protein>
    <recommendedName>
        <fullName evidence="8">CstA N-terminal domain-containing protein</fullName>
    </recommendedName>
</protein>
<evidence type="ECO:0000256" key="2">
    <source>
        <dbReference type="ARBA" id="ARBA00007755"/>
    </source>
</evidence>
<evidence type="ECO:0000256" key="6">
    <source>
        <dbReference type="ARBA" id="ARBA00023136"/>
    </source>
</evidence>
<comment type="subcellular location">
    <subcellularLocation>
        <location evidence="1">Cell membrane</location>
        <topology evidence="1">Multi-pass membrane protein</topology>
    </subcellularLocation>
</comment>
<evidence type="ECO:0000256" key="7">
    <source>
        <dbReference type="SAM" id="Phobius"/>
    </source>
</evidence>
<evidence type="ECO:0000259" key="8">
    <source>
        <dbReference type="Pfam" id="PF02554"/>
    </source>
</evidence>
<dbReference type="AlphaFoldDB" id="A0A9D1NWI1"/>
<feature type="transmembrane region" description="Helical" evidence="7">
    <location>
        <begin position="416"/>
        <end position="435"/>
    </location>
</feature>
<evidence type="ECO:0000256" key="5">
    <source>
        <dbReference type="ARBA" id="ARBA00022989"/>
    </source>
</evidence>
<evidence type="ECO:0000256" key="1">
    <source>
        <dbReference type="ARBA" id="ARBA00004651"/>
    </source>
</evidence>
<keyword evidence="3" id="KW-1003">Cell membrane</keyword>
<evidence type="ECO:0000256" key="4">
    <source>
        <dbReference type="ARBA" id="ARBA00022692"/>
    </source>
</evidence>
<evidence type="ECO:0000256" key="3">
    <source>
        <dbReference type="ARBA" id="ARBA00022475"/>
    </source>
</evidence>
<name>A0A9D1NWI1_9FIRM</name>
<dbReference type="Proteomes" id="UP000886723">
    <property type="component" value="Unassembled WGS sequence"/>
</dbReference>
<feature type="transmembrane region" description="Helical" evidence="7">
    <location>
        <begin position="473"/>
        <end position="494"/>
    </location>
</feature>
<dbReference type="PANTHER" id="PTHR30252:SF0">
    <property type="entry name" value="PEPTIDE TRANSPORTER CSTA"/>
    <property type="match status" value="1"/>
</dbReference>
<feature type="transmembrane region" description="Helical" evidence="7">
    <location>
        <begin position="73"/>
        <end position="98"/>
    </location>
</feature>
<proteinExistence type="inferred from homology"/>
<reference evidence="9" key="1">
    <citation type="submission" date="2020-10" db="EMBL/GenBank/DDBJ databases">
        <authorList>
            <person name="Gilroy R."/>
        </authorList>
    </citation>
    <scope>NUCLEOTIDE SEQUENCE</scope>
    <source>
        <strain evidence="9">ChiBcec2-4451</strain>
    </source>
</reference>
<accession>A0A9D1NWI1</accession>
<feature type="transmembrane region" description="Helical" evidence="7">
    <location>
        <begin position="188"/>
        <end position="205"/>
    </location>
</feature>
<dbReference type="Pfam" id="PF02554">
    <property type="entry name" value="CstA"/>
    <property type="match status" value="1"/>
</dbReference>
<reference evidence="9" key="2">
    <citation type="journal article" date="2021" name="PeerJ">
        <title>Extensive microbial diversity within the chicken gut microbiome revealed by metagenomics and culture.</title>
        <authorList>
            <person name="Gilroy R."/>
            <person name="Ravi A."/>
            <person name="Getino M."/>
            <person name="Pursley I."/>
            <person name="Horton D.L."/>
            <person name="Alikhan N.F."/>
            <person name="Baker D."/>
            <person name="Gharbi K."/>
            <person name="Hall N."/>
            <person name="Watson M."/>
            <person name="Adriaenssens E.M."/>
            <person name="Foster-Nyarko E."/>
            <person name="Jarju S."/>
            <person name="Secka A."/>
            <person name="Antonio M."/>
            <person name="Oren A."/>
            <person name="Chaudhuri R.R."/>
            <person name="La Ragione R."/>
            <person name="Hildebrand F."/>
            <person name="Pallen M.J."/>
        </authorList>
    </citation>
    <scope>NUCLEOTIDE SEQUENCE</scope>
    <source>
        <strain evidence="9">ChiBcec2-4451</strain>
    </source>
</reference>
<evidence type="ECO:0000313" key="9">
    <source>
        <dbReference type="EMBL" id="HIV14284.1"/>
    </source>
</evidence>
<dbReference type="PANTHER" id="PTHR30252">
    <property type="entry name" value="INNER MEMBRANE PEPTIDE TRANSPORTER"/>
    <property type="match status" value="1"/>
</dbReference>
<feature type="transmembrane region" description="Helical" evidence="7">
    <location>
        <begin position="217"/>
        <end position="236"/>
    </location>
</feature>
<feature type="transmembrane region" description="Helical" evidence="7">
    <location>
        <begin position="319"/>
        <end position="341"/>
    </location>
</feature>
<keyword evidence="5 7" id="KW-1133">Transmembrane helix</keyword>